<accession>A0A8T2NHT0</accession>
<comment type="caution">
    <text evidence="3">The sequence shown here is derived from an EMBL/GenBank/DDBJ whole genome shotgun (WGS) entry which is preliminary data.</text>
</comment>
<dbReference type="Proteomes" id="UP000824540">
    <property type="component" value="Unassembled WGS sequence"/>
</dbReference>
<feature type="region of interest" description="Disordered" evidence="1">
    <location>
        <begin position="110"/>
        <end position="140"/>
    </location>
</feature>
<proteinExistence type="predicted"/>
<sequence length="140" mass="15886">MAGTTWLALGDDAGDCCCCCSCRDVLKMTPIASHSLSALCCDDRTLMKLKKEELKQFQSHLSQYYPECSERQQEDHEALHVVEKMLETCGSERSLEITLQILRKMKQKDLADSLERDEQKNLLPKVSTGTERPIASKNEF</sequence>
<keyword evidence="4" id="KW-1185">Reference proteome</keyword>
<reference evidence="3" key="1">
    <citation type="thesis" date="2021" institute="BYU ScholarsArchive" country="Provo, UT, USA">
        <title>Applications of and Algorithms for Genome Assembly and Genomic Analyses with an Emphasis on Marine Teleosts.</title>
        <authorList>
            <person name="Pickett B.D."/>
        </authorList>
    </citation>
    <scope>NUCLEOTIDE SEQUENCE</scope>
    <source>
        <strain evidence="3">HI-2016</strain>
    </source>
</reference>
<dbReference type="AlphaFoldDB" id="A0A8T2NHT0"/>
<dbReference type="Gene3D" id="1.10.533.10">
    <property type="entry name" value="Death Domain, Fas"/>
    <property type="match status" value="1"/>
</dbReference>
<organism evidence="3 4">
    <name type="scientific">Albula glossodonta</name>
    <name type="common">roundjaw bonefish</name>
    <dbReference type="NCBI Taxonomy" id="121402"/>
    <lineage>
        <taxon>Eukaryota</taxon>
        <taxon>Metazoa</taxon>
        <taxon>Chordata</taxon>
        <taxon>Craniata</taxon>
        <taxon>Vertebrata</taxon>
        <taxon>Euteleostomi</taxon>
        <taxon>Actinopterygii</taxon>
        <taxon>Neopterygii</taxon>
        <taxon>Teleostei</taxon>
        <taxon>Albuliformes</taxon>
        <taxon>Albulidae</taxon>
        <taxon>Albula</taxon>
    </lineage>
</organism>
<dbReference type="SMART" id="SM01289">
    <property type="entry name" value="PYRIN"/>
    <property type="match status" value="1"/>
</dbReference>
<dbReference type="SUPFAM" id="SSF47986">
    <property type="entry name" value="DEATH domain"/>
    <property type="match status" value="1"/>
</dbReference>
<protein>
    <recommendedName>
        <fullName evidence="2">Pyrin domain-containing protein</fullName>
    </recommendedName>
</protein>
<gene>
    <name evidence="3" type="ORF">JZ751_029606</name>
</gene>
<dbReference type="OrthoDB" id="8951038at2759"/>
<evidence type="ECO:0000256" key="1">
    <source>
        <dbReference type="SAM" id="MobiDB-lite"/>
    </source>
</evidence>
<dbReference type="InterPro" id="IPR011029">
    <property type="entry name" value="DEATH-like_dom_sf"/>
</dbReference>
<evidence type="ECO:0000259" key="2">
    <source>
        <dbReference type="PROSITE" id="PS50824"/>
    </source>
</evidence>
<feature type="compositionally biased region" description="Basic and acidic residues" evidence="1">
    <location>
        <begin position="110"/>
        <end position="120"/>
    </location>
</feature>
<name>A0A8T2NHT0_9TELE</name>
<dbReference type="EMBL" id="JAFBMS010000092">
    <property type="protein sequence ID" value="KAG9337222.1"/>
    <property type="molecule type" value="Genomic_DNA"/>
</dbReference>
<dbReference type="PROSITE" id="PS50824">
    <property type="entry name" value="DAPIN"/>
    <property type="match status" value="1"/>
</dbReference>
<evidence type="ECO:0000313" key="4">
    <source>
        <dbReference type="Proteomes" id="UP000824540"/>
    </source>
</evidence>
<evidence type="ECO:0000313" key="3">
    <source>
        <dbReference type="EMBL" id="KAG9337222.1"/>
    </source>
</evidence>
<feature type="domain" description="Pyrin" evidence="2">
    <location>
        <begin position="46"/>
        <end position="120"/>
    </location>
</feature>
<dbReference type="Pfam" id="PF02758">
    <property type="entry name" value="PYRIN"/>
    <property type="match status" value="1"/>
</dbReference>
<dbReference type="InterPro" id="IPR004020">
    <property type="entry name" value="DAPIN"/>
</dbReference>